<evidence type="ECO:0000256" key="1">
    <source>
        <dbReference type="PROSITE-ProRule" id="PRU00042"/>
    </source>
</evidence>
<accession>A0AAE1LET0</accession>
<keyword evidence="5" id="KW-1185">Reference proteome</keyword>
<feature type="compositionally biased region" description="Basic and acidic residues" evidence="2">
    <location>
        <begin position="12"/>
        <end position="25"/>
    </location>
</feature>
<comment type="caution">
    <text evidence="4">The sequence shown here is derived from an EMBL/GenBank/DDBJ whole genome shotgun (WGS) entry which is preliminary data.</text>
</comment>
<evidence type="ECO:0000259" key="3">
    <source>
        <dbReference type="PROSITE" id="PS50157"/>
    </source>
</evidence>
<evidence type="ECO:0000313" key="5">
    <source>
        <dbReference type="Proteomes" id="UP001219518"/>
    </source>
</evidence>
<feature type="domain" description="C2H2-type" evidence="3">
    <location>
        <begin position="43"/>
        <end position="70"/>
    </location>
</feature>
<gene>
    <name evidence="4" type="ORF">KUF71_005779</name>
</gene>
<evidence type="ECO:0000256" key="2">
    <source>
        <dbReference type="SAM" id="MobiDB-lite"/>
    </source>
</evidence>
<dbReference type="InterPro" id="IPR036236">
    <property type="entry name" value="Znf_C2H2_sf"/>
</dbReference>
<reference evidence="4" key="1">
    <citation type="submission" date="2021-07" db="EMBL/GenBank/DDBJ databases">
        <authorList>
            <person name="Catto M.A."/>
            <person name="Jacobson A."/>
            <person name="Kennedy G."/>
            <person name="Labadie P."/>
            <person name="Hunt B.G."/>
            <person name="Srinivasan R."/>
        </authorList>
    </citation>
    <scope>NUCLEOTIDE SEQUENCE</scope>
    <source>
        <strain evidence="4">PL_HMW_Pooled</strain>
        <tissue evidence="4">Head</tissue>
    </source>
</reference>
<dbReference type="InterPro" id="IPR013087">
    <property type="entry name" value="Znf_C2H2_type"/>
</dbReference>
<protein>
    <submittedName>
        <fullName evidence="4">Longitudinals lacking protein, isoforms F/I/K/T</fullName>
    </submittedName>
</protein>
<dbReference type="SUPFAM" id="SSF57667">
    <property type="entry name" value="beta-beta-alpha zinc fingers"/>
    <property type="match status" value="1"/>
</dbReference>
<dbReference type="Proteomes" id="UP001219518">
    <property type="component" value="Unassembled WGS sequence"/>
</dbReference>
<feature type="region of interest" description="Disordered" evidence="2">
    <location>
        <begin position="1"/>
        <end position="40"/>
    </location>
</feature>
<name>A0AAE1LET0_9NEOP</name>
<dbReference type="AlphaFoldDB" id="A0AAE1LET0"/>
<dbReference type="EMBL" id="JAHWGI010000440">
    <property type="protein sequence ID" value="KAK3915472.1"/>
    <property type="molecule type" value="Genomic_DNA"/>
</dbReference>
<dbReference type="SMART" id="SM00355">
    <property type="entry name" value="ZnF_C2H2"/>
    <property type="match status" value="2"/>
</dbReference>
<sequence length="120" mass="13947">MCGVSTQSNRMRHQDPRGISEETARTSKRRGREVLPNQGPGQYSCNGCGKVYRWKCNLTTHERLECGKEPCFKCPVCPHRSKFRGNLYKHVVSKHPEVDAQNFRRELNLKQQLLNKTFIE</sequence>
<reference evidence="4" key="2">
    <citation type="journal article" date="2023" name="BMC Genomics">
        <title>Pest status, molecular evolution, and epigenetic factors derived from the genome assembly of Frankliniella fusca, a thysanopteran phytovirus vector.</title>
        <authorList>
            <person name="Catto M.A."/>
            <person name="Labadie P.E."/>
            <person name="Jacobson A.L."/>
            <person name="Kennedy G.G."/>
            <person name="Srinivasan R."/>
            <person name="Hunt B.G."/>
        </authorList>
    </citation>
    <scope>NUCLEOTIDE SEQUENCE</scope>
    <source>
        <strain evidence="4">PL_HMW_Pooled</strain>
    </source>
</reference>
<keyword evidence="1" id="KW-0862">Zinc</keyword>
<organism evidence="4 5">
    <name type="scientific">Frankliniella fusca</name>
    <dbReference type="NCBI Taxonomy" id="407009"/>
    <lineage>
        <taxon>Eukaryota</taxon>
        <taxon>Metazoa</taxon>
        <taxon>Ecdysozoa</taxon>
        <taxon>Arthropoda</taxon>
        <taxon>Hexapoda</taxon>
        <taxon>Insecta</taxon>
        <taxon>Pterygota</taxon>
        <taxon>Neoptera</taxon>
        <taxon>Paraneoptera</taxon>
        <taxon>Thysanoptera</taxon>
        <taxon>Terebrantia</taxon>
        <taxon>Thripoidea</taxon>
        <taxon>Thripidae</taxon>
        <taxon>Frankliniella</taxon>
    </lineage>
</organism>
<proteinExistence type="predicted"/>
<dbReference type="GO" id="GO:0008270">
    <property type="term" value="F:zinc ion binding"/>
    <property type="evidence" value="ECO:0007669"/>
    <property type="project" value="UniProtKB-KW"/>
</dbReference>
<evidence type="ECO:0000313" key="4">
    <source>
        <dbReference type="EMBL" id="KAK3915472.1"/>
    </source>
</evidence>
<dbReference type="Gene3D" id="3.30.160.60">
    <property type="entry name" value="Classic Zinc Finger"/>
    <property type="match status" value="1"/>
</dbReference>
<dbReference type="PROSITE" id="PS50157">
    <property type="entry name" value="ZINC_FINGER_C2H2_2"/>
    <property type="match status" value="1"/>
</dbReference>
<keyword evidence="1" id="KW-0863">Zinc-finger</keyword>
<keyword evidence="1" id="KW-0479">Metal-binding</keyword>